<keyword evidence="4" id="KW-0862">Zinc</keyword>
<name>A0A6J4SBW5_9SPHN</name>
<evidence type="ECO:0000256" key="4">
    <source>
        <dbReference type="ARBA" id="ARBA00022833"/>
    </source>
</evidence>
<accession>A0A6J4SBW5</accession>
<gene>
    <name evidence="6" type="ORF">AVDCRST_MAG91-557</name>
</gene>
<dbReference type="SUPFAM" id="SSF56281">
    <property type="entry name" value="Metallo-hydrolase/oxidoreductase"/>
    <property type="match status" value="1"/>
</dbReference>
<dbReference type="PANTHER" id="PTHR46233:SF3">
    <property type="entry name" value="HYDROXYACYLGLUTATHIONE HYDROLASE GLOC"/>
    <property type="match status" value="1"/>
</dbReference>
<organism evidence="6">
    <name type="scientific">uncultured Sphingomonadaceae bacterium</name>
    <dbReference type="NCBI Taxonomy" id="169976"/>
    <lineage>
        <taxon>Bacteria</taxon>
        <taxon>Pseudomonadati</taxon>
        <taxon>Pseudomonadota</taxon>
        <taxon>Alphaproteobacteria</taxon>
        <taxon>Sphingomonadales</taxon>
        <taxon>Sphingomonadaceae</taxon>
        <taxon>environmental samples</taxon>
    </lineage>
</organism>
<dbReference type="EMBL" id="CADCVX010000129">
    <property type="protein sequence ID" value="CAA9491499.1"/>
    <property type="molecule type" value="Genomic_DNA"/>
</dbReference>
<dbReference type="GO" id="GO:0046872">
    <property type="term" value="F:metal ion binding"/>
    <property type="evidence" value="ECO:0007669"/>
    <property type="project" value="UniProtKB-KW"/>
</dbReference>
<dbReference type="Pfam" id="PF00753">
    <property type="entry name" value="Lactamase_B"/>
    <property type="match status" value="1"/>
</dbReference>
<dbReference type="SMART" id="SM00849">
    <property type="entry name" value="Lactamase_B"/>
    <property type="match status" value="1"/>
</dbReference>
<dbReference type="AlphaFoldDB" id="A0A6J4SBW5"/>
<sequence>MSDGELVVRTFTGGPFTQNSYLVTCARTYAAILVDAGAATPEALRAAREAGVTIEAIVLTHAHIDHVDGLAHAKRETDAPIYLHRDDAPLYANAPMQAEWFGMRMEPLPPVDHVLEHGGTVRIGDCTLAVRHTPGHAPGHVILVGDGVALVGDVIFMGSIGRTDLPGGDLQTLMKSIRDEILTLPDATTLYNGHGPATTVGHERVSNPFITGVYGGSSFA</sequence>
<dbReference type="InterPro" id="IPR036866">
    <property type="entry name" value="RibonucZ/Hydroxyglut_hydro"/>
</dbReference>
<proteinExistence type="predicted"/>
<dbReference type="CDD" id="cd16322">
    <property type="entry name" value="TTHA1623-like_MBL-fold"/>
    <property type="match status" value="1"/>
</dbReference>
<dbReference type="GO" id="GO:0016787">
    <property type="term" value="F:hydrolase activity"/>
    <property type="evidence" value="ECO:0007669"/>
    <property type="project" value="UniProtKB-KW"/>
</dbReference>
<evidence type="ECO:0000313" key="6">
    <source>
        <dbReference type="EMBL" id="CAA9491499.1"/>
    </source>
</evidence>
<keyword evidence="3" id="KW-0378">Hydrolase</keyword>
<evidence type="ECO:0000259" key="5">
    <source>
        <dbReference type="SMART" id="SM00849"/>
    </source>
</evidence>
<dbReference type="Gene3D" id="3.60.15.10">
    <property type="entry name" value="Ribonuclease Z/Hydroxyacylglutathione hydrolase-like"/>
    <property type="match status" value="1"/>
</dbReference>
<comment type="cofactor">
    <cofactor evidence="1">
        <name>Zn(2+)</name>
        <dbReference type="ChEBI" id="CHEBI:29105"/>
    </cofactor>
</comment>
<keyword evidence="2" id="KW-0479">Metal-binding</keyword>
<reference evidence="6" key="1">
    <citation type="submission" date="2020-02" db="EMBL/GenBank/DDBJ databases">
        <authorList>
            <person name="Meier V. D."/>
        </authorList>
    </citation>
    <scope>NUCLEOTIDE SEQUENCE</scope>
    <source>
        <strain evidence="6">AVDCRST_MAG91</strain>
    </source>
</reference>
<feature type="domain" description="Metallo-beta-lactamase" evidence="5">
    <location>
        <begin position="17"/>
        <end position="194"/>
    </location>
</feature>
<dbReference type="InterPro" id="IPR001279">
    <property type="entry name" value="Metallo-B-lactamas"/>
</dbReference>
<protein>
    <recommendedName>
        <fullName evidence="5">Metallo-beta-lactamase domain-containing protein</fullName>
    </recommendedName>
</protein>
<dbReference type="InterPro" id="IPR051453">
    <property type="entry name" value="MBL_Glyoxalase_II"/>
</dbReference>
<evidence type="ECO:0000256" key="1">
    <source>
        <dbReference type="ARBA" id="ARBA00001947"/>
    </source>
</evidence>
<dbReference type="PANTHER" id="PTHR46233">
    <property type="entry name" value="HYDROXYACYLGLUTATHIONE HYDROLASE GLOC"/>
    <property type="match status" value="1"/>
</dbReference>
<evidence type="ECO:0000256" key="3">
    <source>
        <dbReference type="ARBA" id="ARBA00022801"/>
    </source>
</evidence>
<evidence type="ECO:0000256" key="2">
    <source>
        <dbReference type="ARBA" id="ARBA00022723"/>
    </source>
</evidence>